<proteinExistence type="predicted"/>
<protein>
    <submittedName>
        <fullName evidence="1">Tail needle protein, P22_gp26-like</fullName>
    </submittedName>
</protein>
<dbReference type="RefSeq" id="YP_010359229.1">
    <property type="nucleotide sequence ID" value="NC_062771.1"/>
</dbReference>
<accession>A0AAE7RVN5</accession>
<sequence length="178" mass="19833">MEDDKRVNYKLDAISKLINNLKLSISGNKNHEELGENNVIVNLDEISQKITELHQMVKSEFDEFEKQHKSESDETQELLAEKFAEVITELDNIKRTLSATKTSMDEKLTTINTSINNMNSSLQTKLTEVVSAINDMKSSNDTKNDAIISALSGLVTKVNENSSNISSLDGRVDALENA</sequence>
<reference evidence="1 2" key="1">
    <citation type="submission" date="2021-04" db="EMBL/GenBank/DDBJ databases">
        <authorList>
            <person name="Shkoporov A.N."/>
            <person name="Stockdale S.R."/>
            <person name="Guerin E."/>
            <person name="Ross R.P."/>
            <person name="Hill C."/>
        </authorList>
    </citation>
    <scope>NUCLEOTIDE SEQUENCE [LARGE SCALE GENOMIC DNA]</scope>
    <source>
        <strain evidence="2">cr99_1</strain>
    </source>
</reference>
<evidence type="ECO:0000313" key="1">
    <source>
        <dbReference type="EMBL" id="QWM89657.1"/>
    </source>
</evidence>
<organism evidence="1 2">
    <name type="scientific">uncultured phage cr99_1</name>
    <dbReference type="NCBI Taxonomy" id="2986399"/>
    <lineage>
        <taxon>Viruses</taxon>
        <taxon>Duplodnaviria</taxon>
        <taxon>Heunggongvirae</taxon>
        <taxon>Uroviricota</taxon>
        <taxon>Caudoviricetes</taxon>
        <taxon>Crassvirales</taxon>
        <taxon>Intestiviridae</taxon>
        <taxon>Crudevirinae</taxon>
        <taxon>Carjivirus</taxon>
        <taxon>Carjivirus hominis</taxon>
    </lineage>
</organism>
<dbReference type="EMBL" id="MZ130481">
    <property type="protein sequence ID" value="QWM89657.1"/>
    <property type="molecule type" value="Genomic_DNA"/>
</dbReference>
<evidence type="ECO:0000313" key="2">
    <source>
        <dbReference type="Proteomes" id="UP000827427"/>
    </source>
</evidence>
<dbReference type="Proteomes" id="UP000827427">
    <property type="component" value="Segment"/>
</dbReference>
<keyword evidence="2" id="KW-1185">Reference proteome</keyword>
<dbReference type="KEGG" id="vg:75691167"/>
<dbReference type="GeneID" id="75691167"/>
<gene>
    <name evidence="1" type="primary">gp_16427</name>
</gene>
<name>A0AAE7RVN5_9CAUD</name>
<dbReference type="SUPFAM" id="SSF58113">
    <property type="entry name" value="Apolipoprotein A-I"/>
    <property type="match status" value="1"/>
</dbReference>